<evidence type="ECO:0000256" key="1">
    <source>
        <dbReference type="SAM" id="Phobius"/>
    </source>
</evidence>
<reference evidence="2 3" key="1">
    <citation type="journal article" date="2014" name="Nat. Genet.">
        <title>Genome and transcriptome of the porcine whipworm Trichuris suis.</title>
        <authorList>
            <person name="Jex A.R."/>
            <person name="Nejsum P."/>
            <person name="Schwarz E.M."/>
            <person name="Hu L."/>
            <person name="Young N.D."/>
            <person name="Hall R.S."/>
            <person name="Korhonen P.K."/>
            <person name="Liao S."/>
            <person name="Thamsborg S."/>
            <person name="Xia J."/>
            <person name="Xu P."/>
            <person name="Wang S."/>
            <person name="Scheerlinck J.P."/>
            <person name="Hofmann A."/>
            <person name="Sternberg P.W."/>
            <person name="Wang J."/>
            <person name="Gasser R.B."/>
        </authorList>
    </citation>
    <scope>NUCLEOTIDE SEQUENCE [LARGE SCALE GENOMIC DNA]</scope>
    <source>
        <strain evidence="2">DCEP-RM93M</strain>
    </source>
</reference>
<dbReference type="EMBL" id="KL363184">
    <property type="protein sequence ID" value="KFD58373.1"/>
    <property type="molecule type" value="Genomic_DNA"/>
</dbReference>
<dbReference type="Proteomes" id="UP000030764">
    <property type="component" value="Unassembled WGS sequence"/>
</dbReference>
<sequence>MENSISKRKVLMKEALYREKLTELESCSKYVTAVSHHGGSVTDAFWIARNQLKRVVYTFIIVSTLLTLDLEIPYLSSLRTERG</sequence>
<keyword evidence="1" id="KW-0472">Membrane</keyword>
<evidence type="ECO:0000313" key="2">
    <source>
        <dbReference type="EMBL" id="KFD58373.1"/>
    </source>
</evidence>
<evidence type="ECO:0000313" key="3">
    <source>
        <dbReference type="Proteomes" id="UP000030764"/>
    </source>
</evidence>
<organism evidence="2 3">
    <name type="scientific">Trichuris suis</name>
    <name type="common">pig whipworm</name>
    <dbReference type="NCBI Taxonomy" id="68888"/>
    <lineage>
        <taxon>Eukaryota</taxon>
        <taxon>Metazoa</taxon>
        <taxon>Ecdysozoa</taxon>
        <taxon>Nematoda</taxon>
        <taxon>Enoplea</taxon>
        <taxon>Dorylaimia</taxon>
        <taxon>Trichinellida</taxon>
        <taxon>Trichuridae</taxon>
        <taxon>Trichuris</taxon>
    </lineage>
</organism>
<name>A0A085MMC7_9BILA</name>
<accession>A0A085MMC7</accession>
<keyword evidence="3" id="KW-1185">Reference proteome</keyword>
<dbReference type="AlphaFoldDB" id="A0A085MMC7"/>
<keyword evidence="1" id="KW-1133">Transmembrane helix</keyword>
<proteinExistence type="predicted"/>
<keyword evidence="1" id="KW-0812">Transmembrane</keyword>
<protein>
    <submittedName>
        <fullName evidence="2">Uncharacterized protein</fullName>
    </submittedName>
</protein>
<gene>
    <name evidence="2" type="ORF">M513_00599</name>
</gene>
<feature type="transmembrane region" description="Helical" evidence="1">
    <location>
        <begin position="55"/>
        <end position="75"/>
    </location>
</feature>